<accession>A0A2R4PH37</accession>
<sequence length="432" mass="48456">MTAEIAVYNKLAVSLAADSAVTITGGNTVKINNGAEKLFALSKHHPVGLMVYGAGSLCGVPWEMIIKEYRRQLGNKSYDTVEQYAANFWNFLCECDHIIPDDIKKNHLEDILLYNVFPGFMQHIQDNHIKGFIEQNKHQPSTLETYNILENACREFVNNFNSSNFYEGFDSQDLTSAIDFSTPIAKDACEAILYQEDGVELPSTLIDALSTMFAHIICRKSPFGTNTGLVIAGYGEKEFFPSILAYDVIGFFGNKLRYSPNMDKSTSGGESGVTAYAQEDEVSAFMTGISGELQDFMFPKIEKGTDSILNDVIERIKQSSLPTDESDALIADITNFANEDWTKTTGEIREYIIENHISKVVEMIEFLPKQDLGYMAESLVNLTAFKRKISNDSETVGGPIDVAIISKGDGFVWVKRKHYFDKELNYQYFNRN</sequence>
<reference evidence="1" key="1">
    <citation type="submission" date="2017-11" db="EMBL/GenBank/DDBJ databases">
        <title>Citrobacter freundii harbouring blaOXA-204 on a prophage.</title>
        <authorList>
            <person name="Boyd D.A."/>
            <person name="Mataseje L.F."/>
            <person name="Longtin J."/>
            <person name="Mulvey M.R."/>
        </authorList>
    </citation>
    <scope>NUCLEOTIDE SEQUENCE</scope>
    <source>
        <strain evidence="1">N16-03880</strain>
    </source>
</reference>
<name>A0A2R4PH37_CITFR</name>
<dbReference type="EMBL" id="MG430338">
    <property type="protein sequence ID" value="AVX50975.1"/>
    <property type="molecule type" value="Genomic_DNA"/>
</dbReference>
<dbReference type="AlphaFoldDB" id="A0A2R4PH37"/>
<gene>
    <name evidence="1" type="ORF">CFOXA204_0125</name>
</gene>
<proteinExistence type="predicted"/>
<protein>
    <submittedName>
        <fullName evidence="1">Uncharacterized protein</fullName>
    </submittedName>
</protein>
<organism evidence="1">
    <name type="scientific">Citrobacter freundii</name>
    <dbReference type="NCBI Taxonomy" id="546"/>
    <lineage>
        <taxon>Bacteria</taxon>
        <taxon>Pseudomonadati</taxon>
        <taxon>Pseudomonadota</taxon>
        <taxon>Gammaproteobacteria</taxon>
        <taxon>Enterobacterales</taxon>
        <taxon>Enterobacteriaceae</taxon>
        <taxon>Citrobacter</taxon>
        <taxon>Citrobacter freundii complex</taxon>
    </lineage>
</organism>
<evidence type="ECO:0000313" key="1">
    <source>
        <dbReference type="EMBL" id="AVX50975.1"/>
    </source>
</evidence>
<dbReference type="RefSeq" id="WP_016150497.1">
    <property type="nucleotide sequence ID" value="NZ_CP047269.1"/>
</dbReference>